<dbReference type="PROSITE" id="PS50943">
    <property type="entry name" value="HTH_CROC1"/>
    <property type="match status" value="1"/>
</dbReference>
<keyword evidence="1" id="KW-0238">DNA-binding</keyword>
<evidence type="ECO:0000313" key="9">
    <source>
        <dbReference type="Proteomes" id="UP000462091"/>
    </source>
</evidence>
<dbReference type="SUPFAM" id="SSF47413">
    <property type="entry name" value="lambda repressor-like DNA-binding domains"/>
    <property type="match status" value="1"/>
</dbReference>
<reference evidence="5 9" key="4">
    <citation type="journal article" date="2019" name="Nat. Med.">
        <title>A library of human gut bacterial isolates paired with longitudinal multiomics data enables mechanistic microbiome research.</title>
        <authorList>
            <person name="Poyet M."/>
            <person name="Groussin M."/>
            <person name="Gibbons S.M."/>
            <person name="Avila-Pacheco J."/>
            <person name="Jiang X."/>
            <person name="Kearney S.M."/>
            <person name="Perrotta A.R."/>
            <person name="Berdy B."/>
            <person name="Zhao S."/>
            <person name="Lieberman T.D."/>
            <person name="Swanson P.K."/>
            <person name="Smith M."/>
            <person name="Roesemann S."/>
            <person name="Alexander J.E."/>
            <person name="Rich S.A."/>
            <person name="Livny J."/>
            <person name="Vlamakis H."/>
            <person name="Clish C."/>
            <person name="Bullock K."/>
            <person name="Deik A."/>
            <person name="Scott J."/>
            <person name="Pierce K.A."/>
            <person name="Xavier R.J."/>
            <person name="Alm E.J."/>
        </authorList>
    </citation>
    <scope>NUCLEOTIDE SEQUENCE [LARGE SCALE GENOMIC DNA]</scope>
    <source>
        <strain evidence="5 9">BIOML-B1</strain>
    </source>
</reference>
<dbReference type="InterPro" id="IPR001387">
    <property type="entry name" value="Cro/C1-type_HTH"/>
</dbReference>
<name>A0A173TD17_9FIRM</name>
<feature type="domain" description="HTH cro/C1-type" evidence="3">
    <location>
        <begin position="12"/>
        <end position="66"/>
    </location>
</feature>
<dbReference type="EMBL" id="NMTS02000030">
    <property type="protein sequence ID" value="PLK29784.1"/>
    <property type="molecule type" value="Genomic_DNA"/>
</dbReference>
<sequence>MYFDSYITGKRIQQLRKTKGLTQEQFAVKLNISDRHLGKIERGEGTASIDLLVEVAISLNTTLDFLILGVLDTPRERELNAQIKKQHQKIQIFKNKLSNLIDELDTSASV</sequence>
<accession>A0A173TD17</accession>
<dbReference type="GO" id="GO:0003677">
    <property type="term" value="F:DNA binding"/>
    <property type="evidence" value="ECO:0007669"/>
    <property type="project" value="UniProtKB-KW"/>
</dbReference>
<proteinExistence type="predicted"/>
<evidence type="ECO:0000313" key="4">
    <source>
        <dbReference type="EMBL" id="CUN00713.1"/>
    </source>
</evidence>
<evidence type="ECO:0000259" key="3">
    <source>
        <dbReference type="PROSITE" id="PS50943"/>
    </source>
</evidence>
<evidence type="ECO:0000313" key="7">
    <source>
        <dbReference type="Proteomes" id="UP000095649"/>
    </source>
</evidence>
<dbReference type="EMBL" id="CYXN01000010">
    <property type="protein sequence ID" value="CUN00713.1"/>
    <property type="molecule type" value="Genomic_DNA"/>
</dbReference>
<dbReference type="Proteomes" id="UP000221015">
    <property type="component" value="Unassembled WGS sequence"/>
</dbReference>
<evidence type="ECO:0000256" key="1">
    <source>
        <dbReference type="ARBA" id="ARBA00023125"/>
    </source>
</evidence>
<dbReference type="EMBL" id="WKQM01000007">
    <property type="protein sequence ID" value="MSC51319.1"/>
    <property type="molecule type" value="Genomic_DNA"/>
</dbReference>
<dbReference type="Pfam" id="PF01381">
    <property type="entry name" value="HTH_3"/>
    <property type="match status" value="1"/>
</dbReference>
<reference evidence="6 8" key="2">
    <citation type="journal article" date="2017" name="Front. Microbiol.">
        <title>New Insights into the Diversity of the Genus Faecalibacterium.</title>
        <authorList>
            <person name="Benevides L."/>
            <person name="Burman S."/>
            <person name="Martin R."/>
            <person name="Robert V."/>
            <person name="Thomas M."/>
            <person name="Miquel S."/>
            <person name="Chain F."/>
            <person name="Sokol H."/>
            <person name="Bermudez-Humaran L.G."/>
            <person name="Morrison M."/>
            <person name="Langella P."/>
            <person name="Azevedo V.A."/>
            <person name="Chatel J.M."/>
            <person name="Soares S."/>
        </authorList>
    </citation>
    <scope>NUCLEOTIDE SEQUENCE [LARGE SCALE GENOMIC DNA]</scope>
    <source>
        <strain evidence="6 8">CNCM I 4542</strain>
    </source>
</reference>
<gene>
    <name evidence="6" type="ORF">CGS50_006195</name>
    <name evidence="4" type="ORF">ERS852582_01513</name>
    <name evidence="5" type="ORF">GKE10_05235</name>
</gene>
<dbReference type="OrthoDB" id="1651614at2"/>
<protein>
    <submittedName>
        <fullName evidence="4">Anaerobic benzoate catabolism transcriptional regulator</fullName>
    </submittedName>
    <submittedName>
        <fullName evidence="5">Helix-turn-helix domain-containing protein</fullName>
    </submittedName>
    <submittedName>
        <fullName evidence="6">XRE family transcriptional regulator</fullName>
    </submittedName>
</protein>
<dbReference type="InterPro" id="IPR010982">
    <property type="entry name" value="Lambda_DNA-bd_dom_sf"/>
</dbReference>
<dbReference type="SMART" id="SM00530">
    <property type="entry name" value="HTH_XRE"/>
    <property type="match status" value="1"/>
</dbReference>
<evidence type="ECO:0000256" key="2">
    <source>
        <dbReference type="SAM" id="Coils"/>
    </source>
</evidence>
<evidence type="ECO:0000313" key="5">
    <source>
        <dbReference type="EMBL" id="MSC51319.1"/>
    </source>
</evidence>
<dbReference type="Proteomes" id="UP000095649">
    <property type="component" value="Unassembled WGS sequence"/>
</dbReference>
<dbReference type="Gene3D" id="1.10.260.40">
    <property type="entry name" value="lambda repressor-like DNA-binding domains"/>
    <property type="match status" value="1"/>
</dbReference>
<keyword evidence="2" id="KW-0175">Coiled coil</keyword>
<dbReference type="PANTHER" id="PTHR46558:SF4">
    <property type="entry name" value="DNA-BIDING PHAGE PROTEIN"/>
    <property type="match status" value="1"/>
</dbReference>
<organism evidence="4 7">
    <name type="scientific">Faecalibacterium prausnitzii</name>
    <dbReference type="NCBI Taxonomy" id="853"/>
    <lineage>
        <taxon>Bacteria</taxon>
        <taxon>Bacillati</taxon>
        <taxon>Bacillota</taxon>
        <taxon>Clostridia</taxon>
        <taxon>Eubacteriales</taxon>
        <taxon>Oscillospiraceae</taxon>
        <taxon>Faecalibacterium</taxon>
    </lineage>
</organism>
<reference evidence="6" key="3">
    <citation type="submission" date="2017-07" db="EMBL/GenBank/DDBJ databases">
        <authorList>
            <person name="Sun Z.S."/>
            <person name="Albrecht U."/>
            <person name="Echele G."/>
            <person name="Lee C.C."/>
        </authorList>
    </citation>
    <scope>NUCLEOTIDE SEQUENCE</scope>
    <source>
        <strain evidence="6">CNCM I 4542</strain>
    </source>
</reference>
<dbReference type="PANTHER" id="PTHR46558">
    <property type="entry name" value="TRACRIPTIONAL REGULATORY PROTEIN-RELATED-RELATED"/>
    <property type="match status" value="1"/>
</dbReference>
<feature type="coiled-coil region" evidence="2">
    <location>
        <begin position="76"/>
        <end position="103"/>
    </location>
</feature>
<dbReference type="RefSeq" id="WP_055185984.1">
    <property type="nucleotide sequence ID" value="NZ_CYXN01000010.1"/>
</dbReference>
<evidence type="ECO:0000313" key="6">
    <source>
        <dbReference type="EMBL" id="PLK29784.1"/>
    </source>
</evidence>
<dbReference type="AlphaFoldDB" id="A0A173TD17"/>
<reference evidence="4 7" key="1">
    <citation type="submission" date="2015-09" db="EMBL/GenBank/DDBJ databases">
        <authorList>
            <consortium name="Pathogen Informatics"/>
        </authorList>
    </citation>
    <scope>NUCLEOTIDE SEQUENCE [LARGE SCALE GENOMIC DNA]</scope>
    <source>
        <strain evidence="4 7">2789STDY5834970</strain>
    </source>
</reference>
<dbReference type="Proteomes" id="UP000462091">
    <property type="component" value="Unassembled WGS sequence"/>
</dbReference>
<evidence type="ECO:0000313" key="8">
    <source>
        <dbReference type="Proteomes" id="UP000221015"/>
    </source>
</evidence>
<dbReference type="CDD" id="cd00093">
    <property type="entry name" value="HTH_XRE"/>
    <property type="match status" value="1"/>
</dbReference>